<gene>
    <name evidence="1" type="ORF">S12H4_43842</name>
</gene>
<dbReference type="AlphaFoldDB" id="X1U0M2"/>
<feature type="non-terminal residue" evidence="1">
    <location>
        <position position="1"/>
    </location>
</feature>
<sequence>PDETNTRDLGSSTRAWRKLYVSSEMYIPAEA</sequence>
<dbReference type="EMBL" id="BARW01026951">
    <property type="protein sequence ID" value="GAJ11093.1"/>
    <property type="molecule type" value="Genomic_DNA"/>
</dbReference>
<accession>X1U0M2</accession>
<organism evidence="1">
    <name type="scientific">marine sediment metagenome</name>
    <dbReference type="NCBI Taxonomy" id="412755"/>
    <lineage>
        <taxon>unclassified sequences</taxon>
        <taxon>metagenomes</taxon>
        <taxon>ecological metagenomes</taxon>
    </lineage>
</organism>
<name>X1U0M2_9ZZZZ</name>
<proteinExistence type="predicted"/>
<comment type="caution">
    <text evidence="1">The sequence shown here is derived from an EMBL/GenBank/DDBJ whole genome shotgun (WGS) entry which is preliminary data.</text>
</comment>
<evidence type="ECO:0000313" key="1">
    <source>
        <dbReference type="EMBL" id="GAJ11093.1"/>
    </source>
</evidence>
<reference evidence="1" key="1">
    <citation type="journal article" date="2014" name="Front. Microbiol.">
        <title>High frequency of phylogenetically diverse reductive dehalogenase-homologous genes in deep subseafloor sedimentary metagenomes.</title>
        <authorList>
            <person name="Kawai M."/>
            <person name="Futagami T."/>
            <person name="Toyoda A."/>
            <person name="Takaki Y."/>
            <person name="Nishi S."/>
            <person name="Hori S."/>
            <person name="Arai W."/>
            <person name="Tsubouchi T."/>
            <person name="Morono Y."/>
            <person name="Uchiyama I."/>
            <person name="Ito T."/>
            <person name="Fujiyama A."/>
            <person name="Inagaki F."/>
            <person name="Takami H."/>
        </authorList>
    </citation>
    <scope>NUCLEOTIDE SEQUENCE</scope>
    <source>
        <strain evidence="1">Expedition CK06-06</strain>
    </source>
</reference>
<protein>
    <submittedName>
        <fullName evidence="1">Uncharacterized protein</fullName>
    </submittedName>
</protein>